<feature type="transmembrane region" description="Helical" evidence="1">
    <location>
        <begin position="104"/>
        <end position="124"/>
    </location>
</feature>
<comment type="caution">
    <text evidence="2">The sequence shown here is derived from an EMBL/GenBank/DDBJ whole genome shotgun (WGS) entry which is preliminary data.</text>
</comment>
<feature type="transmembrane region" description="Helical" evidence="1">
    <location>
        <begin position="232"/>
        <end position="253"/>
    </location>
</feature>
<proteinExistence type="predicted"/>
<feature type="transmembrane region" description="Helical" evidence="1">
    <location>
        <begin position="166"/>
        <end position="189"/>
    </location>
</feature>
<feature type="transmembrane region" description="Helical" evidence="1">
    <location>
        <begin position="265"/>
        <end position="288"/>
    </location>
</feature>
<evidence type="ECO:0000256" key="1">
    <source>
        <dbReference type="SAM" id="Phobius"/>
    </source>
</evidence>
<dbReference type="Pfam" id="PF13593">
    <property type="entry name" value="SBF_like"/>
    <property type="match status" value="1"/>
</dbReference>
<dbReference type="EMBL" id="RKLO01000004">
    <property type="protein sequence ID" value="RVW02216.1"/>
    <property type="molecule type" value="Genomic_DNA"/>
</dbReference>
<dbReference type="PIRSF" id="PIRSF026166">
    <property type="entry name" value="UCP026166"/>
    <property type="match status" value="1"/>
</dbReference>
<dbReference type="PANTHER" id="PTHR18640">
    <property type="entry name" value="SOLUTE CARRIER FAMILY 10 MEMBER 7"/>
    <property type="match status" value="1"/>
</dbReference>
<dbReference type="InterPro" id="IPR016833">
    <property type="entry name" value="Put_Na-Bile_cotransptr"/>
</dbReference>
<dbReference type="Gene3D" id="1.20.1530.20">
    <property type="match status" value="1"/>
</dbReference>
<evidence type="ECO:0000313" key="2">
    <source>
        <dbReference type="EMBL" id="RVW02216.1"/>
    </source>
</evidence>
<dbReference type="Proteomes" id="UP000283479">
    <property type="component" value="Unassembled WGS sequence"/>
</dbReference>
<accession>A0A438AU38</accession>
<dbReference type="RefSeq" id="WP_127954526.1">
    <property type="nucleotide sequence ID" value="NZ_RKLO01000004.1"/>
</dbReference>
<evidence type="ECO:0000313" key="3">
    <source>
        <dbReference type="Proteomes" id="UP000283479"/>
    </source>
</evidence>
<reference evidence="2 3" key="1">
    <citation type="submission" date="2018-11" db="EMBL/GenBank/DDBJ databases">
        <title>Rhodococcus spongicola sp. nov. and Rhodococcus xishaensis sp. nov. from marine sponges.</title>
        <authorList>
            <person name="Li L."/>
            <person name="Lin H.W."/>
        </authorList>
    </citation>
    <scope>NUCLEOTIDE SEQUENCE [LARGE SCALE GENOMIC DNA]</scope>
    <source>
        <strain evidence="2 3">LHW51113</strain>
    </source>
</reference>
<keyword evidence="1" id="KW-0472">Membrane</keyword>
<feature type="transmembrane region" description="Helical" evidence="1">
    <location>
        <begin position="201"/>
        <end position="220"/>
    </location>
</feature>
<name>A0A438AU38_9NOCA</name>
<keyword evidence="3" id="KW-1185">Reference proteome</keyword>
<feature type="transmembrane region" description="Helical" evidence="1">
    <location>
        <begin position="7"/>
        <end position="26"/>
    </location>
</feature>
<keyword evidence="1" id="KW-1133">Transmembrane helix</keyword>
<dbReference type="InterPro" id="IPR038770">
    <property type="entry name" value="Na+/solute_symporter_sf"/>
</dbReference>
<gene>
    <name evidence="2" type="ORF">EGT50_11415</name>
</gene>
<sequence>MKFLNRLYIDGFILSIAAVAILGSLFPVSGTGQTVLDWTTKIAIGLLFLLYGARLSPAEALHGLKHWRLHSVVLAATFVLFPLIGLALRILAPTVISDDLYTGILYLCLVPSTVQSSIAFTSIARGNVAGAIVSASLSNLLGVFVTPLLVILLMSTTGQATVDPSSVIDIMLQLLLPFMVGQLIRPLVIDWLMRHAEPTKLVDRGSILLVVFSAFSVSMADDIWSTVTAIEIVAVVAVCVLILAAVLGITAFAGAKLGFSLPDRIVIIFCGSKKSLATGLPMASVLFAGQPIGLIVLPLMIFHQIQLIVCAALAQRLAKRSDPEAVTS</sequence>
<dbReference type="GO" id="GO:0005886">
    <property type="term" value="C:plasma membrane"/>
    <property type="evidence" value="ECO:0007669"/>
    <property type="project" value="TreeGrafter"/>
</dbReference>
<feature type="transmembrane region" description="Helical" evidence="1">
    <location>
        <begin position="294"/>
        <end position="314"/>
    </location>
</feature>
<organism evidence="2 3">
    <name type="scientific">Rhodococcus xishaensis</name>
    <dbReference type="NCBI Taxonomy" id="2487364"/>
    <lineage>
        <taxon>Bacteria</taxon>
        <taxon>Bacillati</taxon>
        <taxon>Actinomycetota</taxon>
        <taxon>Actinomycetes</taxon>
        <taxon>Mycobacteriales</taxon>
        <taxon>Nocardiaceae</taxon>
        <taxon>Rhodococcus</taxon>
    </lineage>
</organism>
<feature type="transmembrane region" description="Helical" evidence="1">
    <location>
        <begin position="38"/>
        <end position="57"/>
    </location>
</feature>
<dbReference type="AlphaFoldDB" id="A0A438AU38"/>
<feature type="transmembrane region" description="Helical" evidence="1">
    <location>
        <begin position="131"/>
        <end position="154"/>
    </location>
</feature>
<protein>
    <submittedName>
        <fullName evidence="2">Bile acid:sodium symporter</fullName>
    </submittedName>
</protein>
<dbReference type="OrthoDB" id="9792271at2"/>
<dbReference type="PANTHER" id="PTHR18640:SF5">
    <property type="entry name" value="SODIUM_BILE ACID COTRANSPORTER 7"/>
    <property type="match status" value="1"/>
</dbReference>
<feature type="transmembrane region" description="Helical" evidence="1">
    <location>
        <begin position="69"/>
        <end position="92"/>
    </location>
</feature>
<keyword evidence="1" id="KW-0812">Transmembrane</keyword>